<reference evidence="4" key="1">
    <citation type="submission" date="2021-07" db="EMBL/GenBank/DDBJ databases">
        <title>Genome Resource of American Ginseng Black Spot Pathogen Alternaria panax.</title>
        <authorList>
            <person name="Qiu C."/>
            <person name="Wang W."/>
            <person name="Liu Z."/>
        </authorList>
    </citation>
    <scope>NUCLEOTIDE SEQUENCE</scope>
    <source>
        <strain evidence="4">BNCC115425</strain>
    </source>
</reference>
<dbReference type="GO" id="GO:0051286">
    <property type="term" value="C:cell tip"/>
    <property type="evidence" value="ECO:0007669"/>
    <property type="project" value="TreeGrafter"/>
</dbReference>
<feature type="compositionally biased region" description="Low complexity" evidence="2">
    <location>
        <begin position="263"/>
        <end position="273"/>
    </location>
</feature>
<organism evidence="4 5">
    <name type="scientific">Alternaria panax</name>
    <dbReference type="NCBI Taxonomy" id="48097"/>
    <lineage>
        <taxon>Eukaryota</taxon>
        <taxon>Fungi</taxon>
        <taxon>Dikarya</taxon>
        <taxon>Ascomycota</taxon>
        <taxon>Pezizomycotina</taxon>
        <taxon>Dothideomycetes</taxon>
        <taxon>Pleosporomycetidae</taxon>
        <taxon>Pleosporales</taxon>
        <taxon>Pleosporineae</taxon>
        <taxon>Pleosporaceae</taxon>
        <taxon>Alternaria</taxon>
        <taxon>Alternaria sect. Panax</taxon>
    </lineage>
</organism>
<feature type="compositionally biased region" description="Basic and acidic residues" evidence="2">
    <location>
        <begin position="593"/>
        <end position="609"/>
    </location>
</feature>
<keyword evidence="1" id="KW-0175">Coiled coil</keyword>
<evidence type="ECO:0000256" key="2">
    <source>
        <dbReference type="SAM" id="MobiDB-lite"/>
    </source>
</evidence>
<protein>
    <recommendedName>
        <fullName evidence="3">GDP/GTP exchange factor Sec2 N-terminal domain-containing protein</fullName>
    </recommendedName>
</protein>
<sequence length="737" mass="81092">MAEYASFIAHSAPWVHGSGTMTPSRLRSLSPMPKNQVTRSMSTPQLAKTAQSQSQSLSQSQSESDGMNTIPDPRSATPQPPLSRHDSTDSHPDFSQEVSTLSTKLINAINHSTMLDDSLQQTRHELEAAREKLAQLEARVRDHEDKVGKGLLVDKIVYDKMEKQLSTELHEERKRRAQAESAKRKTDSEVEALTAALFEEANVMVAAARKETEASEKRGEQLKQQLGDAEVLQHSLQDQLHDLKGVVERMSSHGDDNESHILTTTTAPSTPGITPADKMSKLFEAMNLAPSTPGSDDISPDHPLHFSHLIHPVLRSDLAAFKEFQDMLKISARSSAPASRASSGNYSSLNVLGLGSLTNSSTTSLPSKSPTSATNSPRESVATAGMPNLKDEKFYKRALVEDIEPTLRLDIAPGLSWMARRTVLNSITSGSLVVEPNPAPSSRFRVPIFPCSLCGEARNGDEYARKFRFKPSDTEDSQRYPLCDWCLGRVRATCDYIGFLRMVAAGHWRAETDEEKKSTWEESVRLRERMFWTRVGGGVVPSFVPLRDSPRSPTFSNDHGKREERMSEEESVISFEPRDITVSGSAASIMASEPRKSEENPFQSKSEDKLKRFSIGKTIILGDDDAQKLASTRHAEMEAESMLAEGNGEGNEPAAAAAPAIPSLTIDEETKIEQDAEAQLHDEVNKSLEKPALHRQRSSSNPAPAVQSRRKDENSNRLSLRIPGSNSTSLSMPGAFD</sequence>
<feature type="region of interest" description="Disordered" evidence="2">
    <location>
        <begin position="251"/>
        <end position="273"/>
    </location>
</feature>
<dbReference type="EMBL" id="JAANER010000007">
    <property type="protein sequence ID" value="KAG9187906.1"/>
    <property type="molecule type" value="Genomic_DNA"/>
</dbReference>
<feature type="region of interest" description="Disordered" evidence="2">
    <location>
        <begin position="359"/>
        <end position="387"/>
    </location>
</feature>
<dbReference type="CDD" id="cd21044">
    <property type="entry name" value="Rab11BD_RAB3IP_like"/>
    <property type="match status" value="1"/>
</dbReference>
<feature type="compositionally biased region" description="Basic and acidic residues" evidence="2">
    <location>
        <begin position="83"/>
        <end position="94"/>
    </location>
</feature>
<dbReference type="SUPFAM" id="SSF144284">
    <property type="entry name" value="Sec2 N-terminal region"/>
    <property type="match status" value="1"/>
</dbReference>
<feature type="region of interest" description="Disordered" evidence="2">
    <location>
        <begin position="14"/>
        <end position="99"/>
    </location>
</feature>
<keyword evidence="5" id="KW-1185">Reference proteome</keyword>
<name>A0AAD4FFQ6_9PLEO</name>
<comment type="caution">
    <text evidence="4">The sequence shown here is derived from an EMBL/GenBank/DDBJ whole genome shotgun (WGS) entry which is preliminary data.</text>
</comment>
<dbReference type="AlphaFoldDB" id="A0AAD4FFQ6"/>
<dbReference type="PANTHER" id="PTHR14430:SF0">
    <property type="entry name" value="SEC2P DOMAIN-CONTAINING PROTEIN"/>
    <property type="match status" value="1"/>
</dbReference>
<dbReference type="PANTHER" id="PTHR14430">
    <property type="entry name" value="RABIN3-RELATED"/>
    <property type="match status" value="1"/>
</dbReference>
<dbReference type="GO" id="GO:0005085">
    <property type="term" value="F:guanyl-nucleotide exchange factor activity"/>
    <property type="evidence" value="ECO:0007669"/>
    <property type="project" value="InterPro"/>
</dbReference>
<feature type="region of interest" description="Disordered" evidence="2">
    <location>
        <begin position="168"/>
        <end position="188"/>
    </location>
</feature>
<feature type="compositionally biased region" description="Low complexity" evidence="2">
    <location>
        <begin position="51"/>
        <end position="64"/>
    </location>
</feature>
<feature type="region of interest" description="Disordered" evidence="2">
    <location>
        <begin position="645"/>
        <end position="737"/>
    </location>
</feature>
<feature type="compositionally biased region" description="Low complexity" evidence="2">
    <location>
        <begin position="645"/>
        <end position="660"/>
    </location>
</feature>
<dbReference type="InterPro" id="IPR040351">
    <property type="entry name" value="RAB3IL/RAB3IP/Sec2"/>
</dbReference>
<dbReference type="Proteomes" id="UP001199106">
    <property type="component" value="Unassembled WGS sequence"/>
</dbReference>
<accession>A0AAD4FFQ6</accession>
<feature type="region of interest" description="Disordered" evidence="2">
    <location>
        <begin position="546"/>
        <end position="609"/>
    </location>
</feature>
<dbReference type="Pfam" id="PF25555">
    <property type="entry name" value="RAB3A-like_C"/>
    <property type="match status" value="1"/>
</dbReference>
<evidence type="ECO:0000313" key="5">
    <source>
        <dbReference type="Proteomes" id="UP001199106"/>
    </source>
</evidence>
<feature type="compositionally biased region" description="Polar residues" evidence="2">
    <location>
        <begin position="19"/>
        <end position="50"/>
    </location>
</feature>
<feature type="compositionally biased region" description="Low complexity" evidence="2">
    <location>
        <begin position="359"/>
        <end position="374"/>
    </location>
</feature>
<feature type="compositionally biased region" description="Basic and acidic residues" evidence="2">
    <location>
        <begin position="668"/>
        <end position="692"/>
    </location>
</feature>
<feature type="domain" description="GDP/GTP exchange factor Sec2 N-terminal" evidence="3">
    <location>
        <begin position="113"/>
        <end position="251"/>
    </location>
</feature>
<dbReference type="Pfam" id="PF06428">
    <property type="entry name" value="Sec2p"/>
    <property type="match status" value="1"/>
</dbReference>
<evidence type="ECO:0000259" key="3">
    <source>
        <dbReference type="Pfam" id="PF06428"/>
    </source>
</evidence>
<dbReference type="InterPro" id="IPR009449">
    <property type="entry name" value="Sec2_N"/>
</dbReference>
<dbReference type="GO" id="GO:0006887">
    <property type="term" value="P:exocytosis"/>
    <property type="evidence" value="ECO:0007669"/>
    <property type="project" value="TreeGrafter"/>
</dbReference>
<dbReference type="Gene3D" id="6.10.140.910">
    <property type="match status" value="1"/>
</dbReference>
<gene>
    <name evidence="4" type="ORF">G6011_05777</name>
</gene>
<dbReference type="GO" id="GO:0070319">
    <property type="term" value="C:Golgi to plasma membrane transport vesicle"/>
    <property type="evidence" value="ECO:0007669"/>
    <property type="project" value="TreeGrafter"/>
</dbReference>
<evidence type="ECO:0000313" key="4">
    <source>
        <dbReference type="EMBL" id="KAG9187906.1"/>
    </source>
</evidence>
<evidence type="ECO:0000256" key="1">
    <source>
        <dbReference type="ARBA" id="ARBA00023054"/>
    </source>
</evidence>
<proteinExistence type="predicted"/>